<reference evidence="3 4" key="1">
    <citation type="submission" date="2020-07" db="EMBL/GenBank/DDBJ databases">
        <title>Genomic Encyclopedia of Type Strains, Phase III (KMG-III): the genomes of soil and plant-associated and newly described type strains.</title>
        <authorList>
            <person name="Whitman W."/>
        </authorList>
    </citation>
    <scope>NUCLEOTIDE SEQUENCE [LARGE SCALE GENOMIC DNA]</scope>
    <source>
        <strain evidence="3 4">CECT 8576</strain>
    </source>
</reference>
<feature type="domain" description="DUF8129" evidence="2">
    <location>
        <begin position="2"/>
        <end position="58"/>
    </location>
</feature>
<evidence type="ECO:0000256" key="1">
    <source>
        <dbReference type="SAM" id="MobiDB-lite"/>
    </source>
</evidence>
<evidence type="ECO:0000313" key="3">
    <source>
        <dbReference type="EMBL" id="NYH79226.1"/>
    </source>
</evidence>
<dbReference type="AlphaFoldDB" id="A0A852Z6N0"/>
<proteinExistence type="predicted"/>
<accession>A0A852Z6N0</accession>
<keyword evidence="4" id="KW-1185">Reference proteome</keyword>
<dbReference type="InterPro" id="IPR058442">
    <property type="entry name" value="DUF8129"/>
</dbReference>
<organism evidence="3 4">
    <name type="scientific">Actinopolyspora biskrensis</name>
    <dbReference type="NCBI Taxonomy" id="1470178"/>
    <lineage>
        <taxon>Bacteria</taxon>
        <taxon>Bacillati</taxon>
        <taxon>Actinomycetota</taxon>
        <taxon>Actinomycetes</taxon>
        <taxon>Actinopolysporales</taxon>
        <taxon>Actinopolysporaceae</taxon>
        <taxon>Actinopolyspora</taxon>
    </lineage>
</organism>
<feature type="region of interest" description="Disordered" evidence="1">
    <location>
        <begin position="54"/>
        <end position="111"/>
    </location>
</feature>
<name>A0A852Z6N0_9ACTN</name>
<comment type="caution">
    <text evidence="3">The sequence shown here is derived from an EMBL/GenBank/DDBJ whole genome shotgun (WGS) entry which is preliminary data.</text>
</comment>
<evidence type="ECO:0000259" key="2">
    <source>
        <dbReference type="Pfam" id="PF26450"/>
    </source>
</evidence>
<dbReference type="Pfam" id="PF26450">
    <property type="entry name" value="DUF8129"/>
    <property type="match status" value="1"/>
</dbReference>
<dbReference type="EMBL" id="JACBYW010000004">
    <property type="protein sequence ID" value="NYH79226.1"/>
    <property type="molecule type" value="Genomic_DNA"/>
</dbReference>
<evidence type="ECO:0000313" key="4">
    <source>
        <dbReference type="Proteomes" id="UP000548304"/>
    </source>
</evidence>
<dbReference type="Proteomes" id="UP000548304">
    <property type="component" value="Unassembled WGS sequence"/>
</dbReference>
<protein>
    <recommendedName>
        <fullName evidence="2">DUF8129 domain-containing protein</fullName>
    </recommendedName>
</protein>
<gene>
    <name evidence="3" type="ORF">FHR84_002560</name>
</gene>
<dbReference type="RefSeq" id="WP_179535648.1">
    <property type="nucleotide sequence ID" value="NZ_JACBYW010000004.1"/>
</dbReference>
<feature type="compositionally biased region" description="Basic and acidic residues" evidence="1">
    <location>
        <begin position="67"/>
        <end position="80"/>
    </location>
</feature>
<sequence length="111" mass="12433">MTEQLPIPEFDELPLTTMQHRIRSLDEEQLNTLVEHERAHANRPQVIELLNARLEELEQGATPTEGGEGKPSDEPEHSRSGSDVTPKAPRSSDRPTMHGTSSRSGYGIEHR</sequence>